<keyword evidence="3" id="KW-0378">Hydrolase</keyword>
<proteinExistence type="inferred from homology"/>
<dbReference type="Proteomes" id="UP001055439">
    <property type="component" value="Chromosome 3"/>
</dbReference>
<dbReference type="InterPro" id="IPR038765">
    <property type="entry name" value="Papain-like_cys_pep_sf"/>
</dbReference>
<dbReference type="PANTHER" id="PTHR46915:SF6">
    <property type="entry name" value="CYSTEINE PROTEINASES SUPERFAMILY PROTEIN"/>
    <property type="match status" value="1"/>
</dbReference>
<accession>A0A9E7FDC3</accession>
<dbReference type="GO" id="GO:0008234">
    <property type="term" value="F:cysteine-type peptidase activity"/>
    <property type="evidence" value="ECO:0007669"/>
    <property type="project" value="UniProtKB-KW"/>
</dbReference>
<dbReference type="AlphaFoldDB" id="A0A9E7FDC3"/>
<dbReference type="Gene3D" id="3.40.395.10">
    <property type="entry name" value="Adenoviral Proteinase, Chain A"/>
    <property type="match status" value="1"/>
</dbReference>
<dbReference type="PANTHER" id="PTHR46915">
    <property type="entry name" value="UBIQUITIN-LIKE PROTEASE 4-RELATED"/>
    <property type="match status" value="1"/>
</dbReference>
<dbReference type="SUPFAM" id="SSF54001">
    <property type="entry name" value="Cysteine proteinases"/>
    <property type="match status" value="1"/>
</dbReference>
<evidence type="ECO:0000313" key="7">
    <source>
        <dbReference type="Proteomes" id="UP001055439"/>
    </source>
</evidence>
<reference evidence="6" key="1">
    <citation type="submission" date="2022-05" db="EMBL/GenBank/DDBJ databases">
        <title>The Musa troglodytarum L. genome provides insights into the mechanism of non-climacteric behaviour and enrichment of carotenoids.</title>
        <authorList>
            <person name="Wang J."/>
        </authorList>
    </citation>
    <scope>NUCLEOTIDE SEQUENCE</scope>
    <source>
        <tissue evidence="6">Leaf</tissue>
    </source>
</reference>
<organism evidence="6 7">
    <name type="scientific">Musa troglodytarum</name>
    <name type="common">fe'i banana</name>
    <dbReference type="NCBI Taxonomy" id="320322"/>
    <lineage>
        <taxon>Eukaryota</taxon>
        <taxon>Viridiplantae</taxon>
        <taxon>Streptophyta</taxon>
        <taxon>Embryophyta</taxon>
        <taxon>Tracheophyta</taxon>
        <taxon>Spermatophyta</taxon>
        <taxon>Magnoliopsida</taxon>
        <taxon>Liliopsida</taxon>
        <taxon>Zingiberales</taxon>
        <taxon>Musaceae</taxon>
        <taxon>Musa</taxon>
    </lineage>
</organism>
<comment type="similarity">
    <text evidence="1">Belongs to the peptidase C48 family.</text>
</comment>
<name>A0A9E7FDC3_9LILI</name>
<evidence type="ECO:0000256" key="4">
    <source>
        <dbReference type="ARBA" id="ARBA00022807"/>
    </source>
</evidence>
<dbReference type="GO" id="GO:0016926">
    <property type="term" value="P:protein desumoylation"/>
    <property type="evidence" value="ECO:0007669"/>
    <property type="project" value="UniProtKB-ARBA"/>
</dbReference>
<evidence type="ECO:0000259" key="5">
    <source>
        <dbReference type="PROSITE" id="PS50600"/>
    </source>
</evidence>
<dbReference type="GO" id="GO:0006508">
    <property type="term" value="P:proteolysis"/>
    <property type="evidence" value="ECO:0007669"/>
    <property type="project" value="UniProtKB-KW"/>
</dbReference>
<dbReference type="EMBL" id="CP097505">
    <property type="protein sequence ID" value="URD91803.1"/>
    <property type="molecule type" value="Genomic_DNA"/>
</dbReference>
<keyword evidence="2 6" id="KW-0645">Protease</keyword>
<dbReference type="PROSITE" id="PS50600">
    <property type="entry name" value="ULP_PROTEASE"/>
    <property type="match status" value="1"/>
</dbReference>
<protein>
    <submittedName>
        <fullName evidence="6">Ulp1 protease family, C-terminal catalytic domain</fullName>
    </submittedName>
</protein>
<keyword evidence="7" id="KW-1185">Reference proteome</keyword>
<dbReference type="Pfam" id="PF02902">
    <property type="entry name" value="Peptidase_C48"/>
    <property type="match status" value="1"/>
</dbReference>
<feature type="domain" description="Ubiquitin-like protease family profile" evidence="5">
    <location>
        <begin position="112"/>
        <end position="317"/>
    </location>
</feature>
<dbReference type="OrthoDB" id="732682at2759"/>
<dbReference type="InterPro" id="IPR003653">
    <property type="entry name" value="Peptidase_C48_C"/>
</dbReference>
<evidence type="ECO:0000313" key="6">
    <source>
        <dbReference type="EMBL" id="URD91803.1"/>
    </source>
</evidence>
<keyword evidence="4" id="KW-0788">Thiol protease</keyword>
<evidence type="ECO:0000256" key="2">
    <source>
        <dbReference type="ARBA" id="ARBA00022670"/>
    </source>
</evidence>
<sequence length="356" mass="41738">MSPPHRGNSGNGSRHPINLSIVHSSAVGHDCITGSTCCKVGFPLLSIPLEPDSVTLYRIAMLCRMGNLPERVKYGILSRDVVVVKELILVMSFVKKNDNRSNIVELSKLEFKMITRQAAKTLRKSGESTSNIFSAPPLSKRSKRLRASKQTNCRHDKKLDSNLFQSLLEELWSRTPEQRRRSCIYLDCLWFFLYKDKLTRTKVLSWIKKKQIFSKRYIFVPIVCWSHWSLLILCHFGEKRQSRARKPYMLLLDSLHKTDPRRLEPDIRRFVLDIYRSEEREENEDFLSEIPLLIPKVPQQRKGEECGIFVLYFLHLFMQNVPRSYTQEGCPCFVNEDWFKLEELESFHNEIHSAWK</sequence>
<evidence type="ECO:0000256" key="1">
    <source>
        <dbReference type="ARBA" id="ARBA00005234"/>
    </source>
</evidence>
<gene>
    <name evidence="6" type="ORF">MUK42_01660</name>
</gene>
<evidence type="ECO:0000256" key="3">
    <source>
        <dbReference type="ARBA" id="ARBA00022801"/>
    </source>
</evidence>